<accession>A0A1X6NBN5</accession>
<gene>
    <name evidence="2" type="ORF">POSPLADRAFT_1131182</name>
</gene>
<dbReference type="AlphaFoldDB" id="A0A1X6NBN5"/>
<dbReference type="Proteomes" id="UP000194127">
    <property type="component" value="Unassembled WGS sequence"/>
</dbReference>
<dbReference type="GeneID" id="36328986"/>
<proteinExistence type="predicted"/>
<feature type="region of interest" description="Disordered" evidence="1">
    <location>
        <begin position="77"/>
        <end position="105"/>
    </location>
</feature>
<dbReference type="RefSeq" id="XP_024342724.1">
    <property type="nucleotide sequence ID" value="XM_024484037.1"/>
</dbReference>
<reference evidence="2 3" key="1">
    <citation type="submission" date="2017-04" db="EMBL/GenBank/DDBJ databases">
        <title>Genome Sequence of the Model Brown-Rot Fungus Postia placenta SB12.</title>
        <authorList>
            <consortium name="DOE Joint Genome Institute"/>
            <person name="Gaskell J."/>
            <person name="Kersten P."/>
            <person name="Larrondo L.F."/>
            <person name="Canessa P."/>
            <person name="Martinez D."/>
            <person name="Hibbett D."/>
            <person name="Schmoll M."/>
            <person name="Kubicek C.P."/>
            <person name="Martinez A.T."/>
            <person name="Yadav J."/>
            <person name="Master E."/>
            <person name="Magnuson J.K."/>
            <person name="James T."/>
            <person name="Yaver D."/>
            <person name="Berka R."/>
            <person name="Labutti K."/>
            <person name="Lipzen A."/>
            <person name="Aerts A."/>
            <person name="Barry K."/>
            <person name="Henrissat B."/>
            <person name="Blanchette R."/>
            <person name="Grigoriev I."/>
            <person name="Cullen D."/>
        </authorList>
    </citation>
    <scope>NUCLEOTIDE SEQUENCE [LARGE SCALE GENOMIC DNA]</scope>
    <source>
        <strain evidence="2 3">MAD-698-R-SB12</strain>
    </source>
</reference>
<evidence type="ECO:0000256" key="1">
    <source>
        <dbReference type="SAM" id="MobiDB-lite"/>
    </source>
</evidence>
<organism evidence="2 3">
    <name type="scientific">Postia placenta MAD-698-R-SB12</name>
    <dbReference type="NCBI Taxonomy" id="670580"/>
    <lineage>
        <taxon>Eukaryota</taxon>
        <taxon>Fungi</taxon>
        <taxon>Dikarya</taxon>
        <taxon>Basidiomycota</taxon>
        <taxon>Agaricomycotina</taxon>
        <taxon>Agaricomycetes</taxon>
        <taxon>Polyporales</taxon>
        <taxon>Adustoporiaceae</taxon>
        <taxon>Rhodonia</taxon>
    </lineage>
</organism>
<dbReference type="OrthoDB" id="2800331at2759"/>
<name>A0A1X6NBN5_9APHY</name>
<evidence type="ECO:0000313" key="2">
    <source>
        <dbReference type="EMBL" id="OSX65930.1"/>
    </source>
</evidence>
<sequence length="105" mass="12163">MCFYITTYRQYSCGHEIPELRQWVDCNQRRCRLSQRHDPTEHSCPDECTDIPRVDQHLVVGWPPFQCNACRGIHTANGNGNGTTSEPSSSEDEESEEEEEEEMEL</sequence>
<protein>
    <submittedName>
        <fullName evidence="2">Uncharacterized protein</fullName>
    </submittedName>
</protein>
<keyword evidence="3" id="KW-1185">Reference proteome</keyword>
<evidence type="ECO:0000313" key="3">
    <source>
        <dbReference type="Proteomes" id="UP000194127"/>
    </source>
</evidence>
<feature type="compositionally biased region" description="Acidic residues" evidence="1">
    <location>
        <begin position="89"/>
        <end position="105"/>
    </location>
</feature>
<dbReference type="EMBL" id="KZ110592">
    <property type="protein sequence ID" value="OSX65930.1"/>
    <property type="molecule type" value="Genomic_DNA"/>
</dbReference>